<evidence type="ECO:0000256" key="4">
    <source>
        <dbReference type="ARBA" id="ARBA00022598"/>
    </source>
</evidence>
<evidence type="ECO:0000256" key="2">
    <source>
        <dbReference type="ARBA" id="ARBA00005124"/>
    </source>
</evidence>
<evidence type="ECO:0000256" key="5">
    <source>
        <dbReference type="ARBA" id="ARBA00022741"/>
    </source>
</evidence>
<dbReference type="EMBL" id="DYUD01000027">
    <property type="protein sequence ID" value="HJG89840.1"/>
    <property type="molecule type" value="Genomic_DNA"/>
</dbReference>
<evidence type="ECO:0000313" key="9">
    <source>
        <dbReference type="EMBL" id="HJG89840.1"/>
    </source>
</evidence>
<dbReference type="Gene3D" id="3.30.930.10">
    <property type="entry name" value="Bira Bifunctional Protein, Domain 2"/>
    <property type="match status" value="1"/>
</dbReference>
<dbReference type="RefSeq" id="WP_273306903.1">
    <property type="nucleotide sequence ID" value="NZ_DYUD01000027.1"/>
</dbReference>
<dbReference type="GO" id="GO:0017118">
    <property type="term" value="F:lipoyltransferase activity"/>
    <property type="evidence" value="ECO:0007669"/>
    <property type="project" value="TreeGrafter"/>
</dbReference>
<dbReference type="GO" id="GO:0009249">
    <property type="term" value="P:protein lipoylation"/>
    <property type="evidence" value="ECO:0007669"/>
    <property type="project" value="InterPro"/>
</dbReference>
<dbReference type="InterPro" id="IPR004143">
    <property type="entry name" value="BPL_LPL_catalytic"/>
</dbReference>
<comment type="pathway">
    <text evidence="2">Protein modification; protein lipoylation via exogenous pathway; protein N(6)-(lipoyl)lysine from lipoate: step 1/2.</text>
</comment>
<evidence type="ECO:0000256" key="1">
    <source>
        <dbReference type="ARBA" id="ARBA00005085"/>
    </source>
</evidence>
<dbReference type="SUPFAM" id="SSF55681">
    <property type="entry name" value="Class II aaRS and biotin synthetases"/>
    <property type="match status" value="1"/>
</dbReference>
<reference evidence="9" key="2">
    <citation type="submission" date="2021-09" db="EMBL/GenBank/DDBJ databases">
        <authorList>
            <person name="Gilroy R."/>
        </authorList>
    </citation>
    <scope>NUCLEOTIDE SEQUENCE</scope>
    <source>
        <strain evidence="9">CHK121-7720</strain>
    </source>
</reference>
<protein>
    <recommendedName>
        <fullName evidence="3">lipoate--protein ligase</fullName>
        <ecNumber evidence="3">6.3.1.20</ecNumber>
    </recommendedName>
</protein>
<gene>
    <name evidence="9" type="ORF">K8U91_10285</name>
</gene>
<accession>A0A921SVA9</accession>
<evidence type="ECO:0000259" key="8">
    <source>
        <dbReference type="PROSITE" id="PS51733"/>
    </source>
</evidence>
<dbReference type="InterPro" id="IPR045864">
    <property type="entry name" value="aa-tRNA-synth_II/BPL/LPL"/>
</dbReference>
<organism evidence="9 10">
    <name type="scientific">Barnesiella viscericola</name>
    <dbReference type="NCBI Taxonomy" id="397865"/>
    <lineage>
        <taxon>Bacteria</taxon>
        <taxon>Pseudomonadati</taxon>
        <taxon>Bacteroidota</taxon>
        <taxon>Bacteroidia</taxon>
        <taxon>Bacteroidales</taxon>
        <taxon>Barnesiellaceae</taxon>
        <taxon>Barnesiella</taxon>
    </lineage>
</organism>
<keyword evidence="6" id="KW-0067">ATP-binding</keyword>
<comment type="catalytic activity">
    <reaction evidence="7">
        <text>L-lysyl-[lipoyl-carrier protein] + (R)-lipoate + ATP = N(6)-[(R)-lipoyl]-L-lysyl-[lipoyl-carrier protein] + AMP + diphosphate + H(+)</text>
        <dbReference type="Rhea" id="RHEA:49288"/>
        <dbReference type="Rhea" id="RHEA-COMP:10500"/>
        <dbReference type="Rhea" id="RHEA-COMP:10502"/>
        <dbReference type="ChEBI" id="CHEBI:15378"/>
        <dbReference type="ChEBI" id="CHEBI:29969"/>
        <dbReference type="ChEBI" id="CHEBI:30616"/>
        <dbReference type="ChEBI" id="CHEBI:33019"/>
        <dbReference type="ChEBI" id="CHEBI:83088"/>
        <dbReference type="ChEBI" id="CHEBI:83099"/>
        <dbReference type="ChEBI" id="CHEBI:456215"/>
        <dbReference type="EC" id="6.3.1.20"/>
    </reaction>
</comment>
<dbReference type="NCBIfam" id="TIGR00545">
    <property type="entry name" value="lipoyltrans"/>
    <property type="match status" value="1"/>
</dbReference>
<dbReference type="Proteomes" id="UP000757103">
    <property type="component" value="Unassembled WGS sequence"/>
</dbReference>
<dbReference type="GO" id="GO:0005737">
    <property type="term" value="C:cytoplasm"/>
    <property type="evidence" value="ECO:0007669"/>
    <property type="project" value="TreeGrafter"/>
</dbReference>
<dbReference type="EC" id="6.3.1.20" evidence="3"/>
<dbReference type="SUPFAM" id="SSF82649">
    <property type="entry name" value="SufE/NifU"/>
    <property type="match status" value="1"/>
</dbReference>
<evidence type="ECO:0000256" key="6">
    <source>
        <dbReference type="ARBA" id="ARBA00022840"/>
    </source>
</evidence>
<comment type="pathway">
    <text evidence="1">Protein modification; protein lipoylation via exogenous pathway; protein N(6)-(lipoyl)lysine from lipoate: step 2/2.</text>
</comment>
<name>A0A921SVA9_9BACT</name>
<comment type="caution">
    <text evidence="9">The sequence shown here is derived from an EMBL/GenBank/DDBJ whole genome shotgun (WGS) entry which is preliminary data.</text>
</comment>
<dbReference type="InterPro" id="IPR004562">
    <property type="entry name" value="LipoylTrfase_LipoateP_Ligase"/>
</dbReference>
<evidence type="ECO:0000256" key="7">
    <source>
        <dbReference type="ARBA" id="ARBA00048037"/>
    </source>
</evidence>
<dbReference type="CDD" id="cd16443">
    <property type="entry name" value="LplA"/>
    <property type="match status" value="1"/>
</dbReference>
<evidence type="ECO:0000313" key="10">
    <source>
        <dbReference type="Proteomes" id="UP000757103"/>
    </source>
</evidence>
<keyword evidence="4 9" id="KW-0436">Ligase</keyword>
<evidence type="ECO:0000256" key="3">
    <source>
        <dbReference type="ARBA" id="ARBA00012367"/>
    </source>
</evidence>
<keyword evidence="5" id="KW-0547">Nucleotide-binding</keyword>
<dbReference type="AlphaFoldDB" id="A0A921SVA9"/>
<reference evidence="9" key="1">
    <citation type="journal article" date="2021" name="PeerJ">
        <title>Extensive microbial diversity within the chicken gut microbiome revealed by metagenomics and culture.</title>
        <authorList>
            <person name="Gilroy R."/>
            <person name="Ravi A."/>
            <person name="Getino M."/>
            <person name="Pursley I."/>
            <person name="Horton D.L."/>
            <person name="Alikhan N.F."/>
            <person name="Baker D."/>
            <person name="Gharbi K."/>
            <person name="Hall N."/>
            <person name="Watson M."/>
            <person name="Adriaenssens E.M."/>
            <person name="Foster-Nyarko E."/>
            <person name="Jarju S."/>
            <person name="Secka A."/>
            <person name="Antonio M."/>
            <person name="Oren A."/>
            <person name="Chaudhuri R.R."/>
            <person name="La Ragione R."/>
            <person name="Hildebrand F."/>
            <person name="Pallen M.J."/>
        </authorList>
    </citation>
    <scope>NUCLEOTIDE SEQUENCE</scope>
    <source>
        <strain evidence="9">CHK121-7720</strain>
    </source>
</reference>
<dbReference type="Pfam" id="PF21948">
    <property type="entry name" value="LplA-B_cat"/>
    <property type="match status" value="1"/>
</dbReference>
<sequence length="325" mass="37775">MRYIALPDQTVRRLSFYLAMEEYIARTRTGEDCFFMWQVNPTVIFGRNQLMENEINMDYVRTHGIEYYRRKSGGGCVYADFSNIMFSYITDDFNVSFTFDRYLQLIAHTLNKLGIKAQASGRNDITVEGKKVSGNAFYRVGGRSIVHGTMLFDTNLEDLVLSITPSNEKLITKGVESVRKRVTNLKEYLDIDIEEFKRFMRSSLCDSEECLTPDDIARIGEIEQEYLKEEWILGNNPRYTLVRRGYGSAGEIEARIEIKNGIVKALNLMGDYFPVGEIDAFLHRFRDVPFTHEAFDRVLDETPIENYIHRLDREAFTRILFNDPT</sequence>
<dbReference type="GO" id="GO:0005524">
    <property type="term" value="F:ATP binding"/>
    <property type="evidence" value="ECO:0007669"/>
    <property type="project" value="UniProtKB-KW"/>
</dbReference>
<dbReference type="PANTHER" id="PTHR12561:SF3">
    <property type="entry name" value="LIPOYLTRANSFERASE 1, MITOCHONDRIAL"/>
    <property type="match status" value="1"/>
</dbReference>
<dbReference type="PANTHER" id="PTHR12561">
    <property type="entry name" value="LIPOATE-PROTEIN LIGASE"/>
    <property type="match status" value="1"/>
</dbReference>
<proteinExistence type="predicted"/>
<feature type="domain" description="BPL/LPL catalytic" evidence="8">
    <location>
        <begin position="28"/>
        <end position="204"/>
    </location>
</feature>
<dbReference type="Pfam" id="PF10437">
    <property type="entry name" value="Lip_prot_lig_C"/>
    <property type="match status" value="1"/>
</dbReference>
<dbReference type="InterPro" id="IPR019491">
    <property type="entry name" value="Lipoate_protein_ligase_C"/>
</dbReference>
<dbReference type="PROSITE" id="PS51733">
    <property type="entry name" value="BPL_LPL_CATALYTIC"/>
    <property type="match status" value="1"/>
</dbReference>
<dbReference type="GO" id="GO:0016979">
    <property type="term" value="F:lipoate-protein ligase activity"/>
    <property type="evidence" value="ECO:0007669"/>
    <property type="project" value="UniProtKB-EC"/>
</dbReference>
<dbReference type="Gene3D" id="3.30.390.50">
    <property type="entry name" value="CO dehydrogenase flavoprotein, C-terminal domain"/>
    <property type="match status" value="1"/>
</dbReference>